<dbReference type="InterPro" id="IPR026033">
    <property type="entry name" value="Azg-like_bact_archaea"/>
</dbReference>
<feature type="transmembrane region" description="Helical" evidence="9">
    <location>
        <begin position="375"/>
        <end position="399"/>
    </location>
</feature>
<organism evidence="10 11">
    <name type="scientific">Laribacter hongkongensis</name>
    <dbReference type="NCBI Taxonomy" id="168471"/>
    <lineage>
        <taxon>Bacteria</taxon>
        <taxon>Pseudomonadati</taxon>
        <taxon>Pseudomonadota</taxon>
        <taxon>Betaproteobacteria</taxon>
        <taxon>Neisseriales</taxon>
        <taxon>Aquaspirillaceae</taxon>
        <taxon>Laribacter</taxon>
    </lineage>
</organism>
<feature type="transmembrane region" description="Helical" evidence="9">
    <location>
        <begin position="93"/>
        <end position="114"/>
    </location>
</feature>
<evidence type="ECO:0000256" key="1">
    <source>
        <dbReference type="ARBA" id="ARBA00004651"/>
    </source>
</evidence>
<evidence type="ECO:0000256" key="8">
    <source>
        <dbReference type="PIRNR" id="PIRNR005353"/>
    </source>
</evidence>
<feature type="transmembrane region" description="Helical" evidence="9">
    <location>
        <begin position="411"/>
        <end position="428"/>
    </location>
</feature>
<dbReference type="AlphaFoldDB" id="A0A248LFP7"/>
<dbReference type="EMBL" id="CP022115">
    <property type="protein sequence ID" value="ASJ22983.1"/>
    <property type="molecule type" value="Genomic_DNA"/>
</dbReference>
<dbReference type="Pfam" id="PF00860">
    <property type="entry name" value="Xan_ur_permease"/>
    <property type="match status" value="1"/>
</dbReference>
<feature type="transmembrane region" description="Helical" evidence="9">
    <location>
        <begin position="232"/>
        <end position="253"/>
    </location>
</feature>
<gene>
    <name evidence="10" type="ORF">LHGZ1_0152</name>
</gene>
<evidence type="ECO:0000256" key="7">
    <source>
        <dbReference type="ARBA" id="ARBA00023136"/>
    </source>
</evidence>
<feature type="transmembrane region" description="Helical" evidence="9">
    <location>
        <begin position="168"/>
        <end position="185"/>
    </location>
</feature>
<proteinExistence type="inferred from homology"/>
<comment type="similarity">
    <text evidence="2 8">Belongs to the nucleobase:cation symporter-2 (NCS2) (TC 2.A.40) family. Azg-like subfamily.</text>
</comment>
<protein>
    <submittedName>
        <fullName evidence="10">Xanthine/uracil/vitamin C permease</fullName>
    </submittedName>
</protein>
<dbReference type="PANTHER" id="PTHR43337">
    <property type="entry name" value="XANTHINE/URACIL PERMEASE C887.17-RELATED"/>
    <property type="match status" value="1"/>
</dbReference>
<accession>A0A248LFP7</accession>
<dbReference type="GO" id="GO:0015207">
    <property type="term" value="F:adenine transmembrane transporter activity"/>
    <property type="evidence" value="ECO:0007669"/>
    <property type="project" value="TreeGrafter"/>
</dbReference>
<keyword evidence="5 8" id="KW-0812">Transmembrane</keyword>
<evidence type="ECO:0000256" key="4">
    <source>
        <dbReference type="ARBA" id="ARBA00022475"/>
    </source>
</evidence>
<dbReference type="PIRSF" id="PIRSF005353">
    <property type="entry name" value="PbuG"/>
    <property type="match status" value="1"/>
</dbReference>
<keyword evidence="7 8" id="KW-0472">Membrane</keyword>
<sequence length="429" mass="44079">MLERLFAFAANGTTVRREILAGCTTFLTMSAILFVNPDILAQAGIDHGAAFVATCLAAAIGSLIMGLLANYPIGQAPGMGINAFFTFGLVKGMGLSWEVALGCVFVSGLLFVLVSGLKIREWFVNAFPQSLKHSIAAGVGLFIALIGLSSAGIVVASPDTLVTIGPVATPQALLAMAGFVLMVVLDKLGVRGAILIGILAVTAVSVAMGLTPYQGIVSAPPSLAPTLFAADIHGALTGGLLAIILSLFLMDLFETSGTLIAIGERGGFLDATGRLPRLKQAMLADSTAIVCGSLLGTSSTTSYLESTTGIAAGGRTGLTAVVIGLLFLAALWLSPLAAMIPAHATAPALLFVAILMLRSLTFIDWDDSTESAPAIACVVTMAYTFSISDGIAFGVISYVLVKVLSGQWRQVSLPIAVVAALFILRFAVG</sequence>
<feature type="transmembrane region" description="Helical" evidence="9">
    <location>
        <begin position="135"/>
        <end position="156"/>
    </location>
</feature>
<evidence type="ECO:0000256" key="2">
    <source>
        <dbReference type="ARBA" id="ARBA00005697"/>
    </source>
</evidence>
<dbReference type="GO" id="GO:0005886">
    <property type="term" value="C:plasma membrane"/>
    <property type="evidence" value="ECO:0007669"/>
    <property type="project" value="UniProtKB-SubCell"/>
</dbReference>
<comment type="subcellular location">
    <subcellularLocation>
        <location evidence="1 8">Cell membrane</location>
        <topology evidence="1 8">Multi-pass membrane protein</topology>
    </subcellularLocation>
</comment>
<feature type="transmembrane region" description="Helical" evidence="9">
    <location>
        <begin position="48"/>
        <end position="73"/>
    </location>
</feature>
<dbReference type="Proteomes" id="UP000197424">
    <property type="component" value="Chromosome"/>
</dbReference>
<feature type="transmembrane region" description="Helical" evidence="9">
    <location>
        <begin position="318"/>
        <end position="338"/>
    </location>
</feature>
<feature type="transmembrane region" description="Helical" evidence="9">
    <location>
        <begin position="19"/>
        <end position="36"/>
    </location>
</feature>
<dbReference type="RefSeq" id="WP_088859852.1">
    <property type="nucleotide sequence ID" value="NZ_CP022115.1"/>
</dbReference>
<evidence type="ECO:0000256" key="5">
    <source>
        <dbReference type="ARBA" id="ARBA00022692"/>
    </source>
</evidence>
<evidence type="ECO:0000313" key="10">
    <source>
        <dbReference type="EMBL" id="ASJ22983.1"/>
    </source>
</evidence>
<dbReference type="InterPro" id="IPR006043">
    <property type="entry name" value="NCS2"/>
</dbReference>
<keyword evidence="3 8" id="KW-0813">Transport</keyword>
<evidence type="ECO:0000256" key="9">
    <source>
        <dbReference type="SAM" id="Phobius"/>
    </source>
</evidence>
<feature type="transmembrane region" description="Helical" evidence="9">
    <location>
        <begin position="192"/>
        <end position="212"/>
    </location>
</feature>
<dbReference type="OrthoDB" id="9808458at2"/>
<feature type="transmembrane region" description="Helical" evidence="9">
    <location>
        <begin position="344"/>
        <end position="363"/>
    </location>
</feature>
<evidence type="ECO:0000313" key="11">
    <source>
        <dbReference type="Proteomes" id="UP000197424"/>
    </source>
</evidence>
<reference evidence="11" key="1">
    <citation type="submission" date="2017-06" db="EMBL/GenBank/DDBJ databases">
        <title>Whole genome sequence of Laribacter hongkongensis LHGZ1.</title>
        <authorList>
            <person name="Chen D."/>
            <person name="Wu H."/>
            <person name="Chen J."/>
        </authorList>
    </citation>
    <scope>NUCLEOTIDE SEQUENCE [LARGE SCALE GENOMIC DNA]</scope>
    <source>
        <strain evidence="11">LHGZ1</strain>
    </source>
</reference>
<evidence type="ECO:0000256" key="3">
    <source>
        <dbReference type="ARBA" id="ARBA00022448"/>
    </source>
</evidence>
<dbReference type="PANTHER" id="PTHR43337:SF1">
    <property type="entry name" value="XANTHINE_URACIL PERMEASE C887.17-RELATED"/>
    <property type="match status" value="1"/>
</dbReference>
<dbReference type="InterPro" id="IPR045018">
    <property type="entry name" value="Azg-like"/>
</dbReference>
<name>A0A248LFP7_9NEIS</name>
<keyword evidence="6 8" id="KW-1133">Transmembrane helix</keyword>
<keyword evidence="4 8" id="KW-1003">Cell membrane</keyword>
<evidence type="ECO:0000256" key="6">
    <source>
        <dbReference type="ARBA" id="ARBA00022989"/>
    </source>
</evidence>